<dbReference type="Pfam" id="PF05368">
    <property type="entry name" value="NmrA"/>
    <property type="match status" value="1"/>
</dbReference>
<reference evidence="5" key="1">
    <citation type="submission" date="2016-11" db="EMBL/GenBank/DDBJ databases">
        <title>The genome sequence of Colletotrichum cuscutae.</title>
        <authorList>
            <person name="Baroncelli R."/>
        </authorList>
    </citation>
    <scope>NUCLEOTIDE SEQUENCE</scope>
    <source>
        <strain evidence="5">IMI 304802</strain>
    </source>
</reference>
<gene>
    <name evidence="5" type="ORF">CCUS01_01828</name>
</gene>
<dbReference type="InterPro" id="IPR051164">
    <property type="entry name" value="NmrA-like_oxidored"/>
</dbReference>
<dbReference type="SUPFAM" id="SSF51735">
    <property type="entry name" value="NAD(P)-binding Rossmann-fold domains"/>
    <property type="match status" value="1"/>
</dbReference>
<dbReference type="Gene3D" id="3.40.50.720">
    <property type="entry name" value="NAD(P)-binding Rossmann-like Domain"/>
    <property type="match status" value="1"/>
</dbReference>
<evidence type="ECO:0000256" key="2">
    <source>
        <dbReference type="ARBA" id="ARBA00022857"/>
    </source>
</evidence>
<evidence type="ECO:0000256" key="3">
    <source>
        <dbReference type="SAM" id="MobiDB-lite"/>
    </source>
</evidence>
<evidence type="ECO:0000313" key="5">
    <source>
        <dbReference type="EMBL" id="KAK1457360.1"/>
    </source>
</evidence>
<keyword evidence="2" id="KW-0521">NADP</keyword>
<dbReference type="PANTHER" id="PTHR42748">
    <property type="entry name" value="NITROGEN METABOLITE REPRESSION PROTEIN NMRA FAMILY MEMBER"/>
    <property type="match status" value="1"/>
</dbReference>
<evidence type="ECO:0000259" key="4">
    <source>
        <dbReference type="Pfam" id="PF05368"/>
    </source>
</evidence>
<accession>A0AAI9XNM7</accession>
<feature type="domain" description="NmrA-like" evidence="4">
    <location>
        <begin position="49"/>
        <end position="190"/>
    </location>
</feature>
<evidence type="ECO:0000313" key="6">
    <source>
        <dbReference type="Proteomes" id="UP001239213"/>
    </source>
</evidence>
<keyword evidence="6" id="KW-1185">Reference proteome</keyword>
<name>A0AAI9XNM7_9PEZI</name>
<comment type="similarity">
    <text evidence="1">Belongs to the NmrA-type oxidoreductase family.</text>
</comment>
<dbReference type="PANTHER" id="PTHR42748:SF7">
    <property type="entry name" value="NMRA LIKE REDOX SENSOR 1-RELATED"/>
    <property type="match status" value="1"/>
</dbReference>
<protein>
    <submittedName>
        <fullName evidence="5">Nucleoside-diphosphate-sugar epimerase family protein</fullName>
    </submittedName>
</protein>
<feature type="region of interest" description="Disordered" evidence="3">
    <location>
        <begin position="1"/>
        <end position="20"/>
    </location>
</feature>
<dbReference type="Proteomes" id="UP001239213">
    <property type="component" value="Unassembled WGS sequence"/>
</dbReference>
<dbReference type="GO" id="GO:0005634">
    <property type="term" value="C:nucleus"/>
    <property type="evidence" value="ECO:0007669"/>
    <property type="project" value="TreeGrafter"/>
</dbReference>
<sequence>MLLNDSEPANFNGARQEPNKRIWPASQLTPKFYDNFLFKPTKTIQNNMSRAILITGATGKQGGAVISALLARQPSDFLLLAVTRNAQSTSAKRLAAKSSNIKLVEGDLDATPALFASAKAVAGTVPLWGVYSVQAMGDQKSDSETKQGKSLVDESIKAGIRHFVYSSVERGGNERSWSNPTPVLHFITKHL</sequence>
<dbReference type="EMBL" id="MPDP01000282">
    <property type="protein sequence ID" value="KAK1457360.1"/>
    <property type="molecule type" value="Genomic_DNA"/>
</dbReference>
<dbReference type="InterPro" id="IPR008030">
    <property type="entry name" value="NmrA-like"/>
</dbReference>
<comment type="caution">
    <text evidence="5">The sequence shown here is derived from an EMBL/GenBank/DDBJ whole genome shotgun (WGS) entry which is preliminary data.</text>
</comment>
<proteinExistence type="inferred from homology"/>
<organism evidence="5 6">
    <name type="scientific">Colletotrichum cuscutae</name>
    <dbReference type="NCBI Taxonomy" id="1209917"/>
    <lineage>
        <taxon>Eukaryota</taxon>
        <taxon>Fungi</taxon>
        <taxon>Dikarya</taxon>
        <taxon>Ascomycota</taxon>
        <taxon>Pezizomycotina</taxon>
        <taxon>Sordariomycetes</taxon>
        <taxon>Hypocreomycetidae</taxon>
        <taxon>Glomerellales</taxon>
        <taxon>Glomerellaceae</taxon>
        <taxon>Colletotrichum</taxon>
        <taxon>Colletotrichum acutatum species complex</taxon>
    </lineage>
</organism>
<evidence type="ECO:0000256" key="1">
    <source>
        <dbReference type="ARBA" id="ARBA00006328"/>
    </source>
</evidence>
<dbReference type="InterPro" id="IPR036291">
    <property type="entry name" value="NAD(P)-bd_dom_sf"/>
</dbReference>
<dbReference type="AlphaFoldDB" id="A0AAI9XNM7"/>